<reference evidence="11" key="1">
    <citation type="submission" date="2021-01" db="EMBL/GenBank/DDBJ databases">
        <authorList>
            <person name="Corre E."/>
            <person name="Pelletier E."/>
            <person name="Niang G."/>
            <person name="Scheremetjew M."/>
            <person name="Finn R."/>
            <person name="Kale V."/>
            <person name="Holt S."/>
            <person name="Cochrane G."/>
            <person name="Meng A."/>
            <person name="Brown T."/>
            <person name="Cohen L."/>
        </authorList>
    </citation>
    <scope>NUCLEOTIDE SEQUENCE</scope>
    <source>
        <strain evidence="11">SPMC142</strain>
    </source>
</reference>
<keyword evidence="9" id="KW-0479">Metal-binding</keyword>
<dbReference type="InterPro" id="IPR008927">
    <property type="entry name" value="6-PGluconate_DH-like_C_sf"/>
</dbReference>
<evidence type="ECO:0000256" key="2">
    <source>
        <dbReference type="ARBA" id="ARBA00004864"/>
    </source>
</evidence>
<dbReference type="Gene3D" id="1.10.1040.10">
    <property type="entry name" value="N-(1-d-carboxylethyl)-l-norvaline Dehydrogenase, domain 2"/>
    <property type="match status" value="1"/>
</dbReference>
<dbReference type="GO" id="GO:0009097">
    <property type="term" value="P:isoleucine biosynthetic process"/>
    <property type="evidence" value="ECO:0007669"/>
    <property type="project" value="UniProtKB-UniRule"/>
</dbReference>
<evidence type="ECO:0000256" key="4">
    <source>
        <dbReference type="ARBA" id="ARBA00010318"/>
    </source>
</evidence>
<dbReference type="PROSITE" id="PS51851">
    <property type="entry name" value="KARI_C"/>
    <property type="match status" value="1"/>
</dbReference>
<dbReference type="GO" id="GO:0005829">
    <property type="term" value="C:cytosol"/>
    <property type="evidence" value="ECO:0007669"/>
    <property type="project" value="TreeGrafter"/>
</dbReference>
<dbReference type="UniPathway" id="UPA00049">
    <property type="reaction ID" value="UER00060"/>
</dbReference>
<feature type="binding site" evidence="9">
    <location>
        <position position="39"/>
    </location>
    <ligand>
        <name>substrate</name>
    </ligand>
</feature>
<feature type="binding site" evidence="9">
    <location>
        <position position="14"/>
    </location>
    <ligand>
        <name>Mg(2+)</name>
        <dbReference type="ChEBI" id="CHEBI:18420"/>
        <label>2</label>
    </ligand>
</feature>
<comment type="pathway">
    <text evidence="2">Amino-acid biosynthesis; L-valine biosynthesis; L-valine from pyruvate: step 2/4.</text>
</comment>
<evidence type="ECO:0000256" key="6">
    <source>
        <dbReference type="ARBA" id="ARBA00023304"/>
    </source>
</evidence>
<dbReference type="InterPro" id="IPR013328">
    <property type="entry name" value="6PGD_dom2"/>
</dbReference>
<evidence type="ECO:0000256" key="9">
    <source>
        <dbReference type="PROSITE-ProRule" id="PRU01198"/>
    </source>
</evidence>
<evidence type="ECO:0000256" key="5">
    <source>
        <dbReference type="ARBA" id="ARBA00022605"/>
    </source>
</evidence>
<dbReference type="PANTHER" id="PTHR21371">
    <property type="entry name" value="KETOL-ACID REDUCTOISOMERASE, MITOCHONDRIAL"/>
    <property type="match status" value="1"/>
</dbReference>
<comment type="similarity">
    <text evidence="4 9">Belongs to the ketol-acid reductoisomerase family.</text>
</comment>
<evidence type="ECO:0000256" key="1">
    <source>
        <dbReference type="ARBA" id="ARBA00001946"/>
    </source>
</evidence>
<dbReference type="EMBL" id="HBIQ01020015">
    <property type="protein sequence ID" value="CAE0533181.1"/>
    <property type="molecule type" value="Transcribed_RNA"/>
</dbReference>
<evidence type="ECO:0000313" key="11">
    <source>
        <dbReference type="EMBL" id="CAE0533181.1"/>
    </source>
</evidence>
<dbReference type="GO" id="GO:0046872">
    <property type="term" value="F:metal ion binding"/>
    <property type="evidence" value="ECO:0007669"/>
    <property type="project" value="UniProtKB-UniRule"/>
</dbReference>
<keyword evidence="5 9" id="KW-0028">Amino-acid biosynthesis</keyword>
<organism evidence="11">
    <name type="scientific">Strombidinopsis acuminata</name>
    <dbReference type="NCBI Taxonomy" id="141414"/>
    <lineage>
        <taxon>Eukaryota</taxon>
        <taxon>Sar</taxon>
        <taxon>Alveolata</taxon>
        <taxon>Ciliophora</taxon>
        <taxon>Intramacronucleata</taxon>
        <taxon>Spirotrichea</taxon>
        <taxon>Choreotrichia</taxon>
        <taxon>Choreotrichida</taxon>
        <taxon>Strombidinopsidae</taxon>
        <taxon>Strombidinopsis</taxon>
    </lineage>
</organism>
<keyword evidence="9" id="KW-0460">Magnesium</keyword>
<dbReference type="Pfam" id="PF01450">
    <property type="entry name" value="KARI_C"/>
    <property type="match status" value="1"/>
</dbReference>
<dbReference type="InterPro" id="IPR013023">
    <property type="entry name" value="KARI"/>
</dbReference>
<proteinExistence type="inferred from homology"/>
<dbReference type="SUPFAM" id="SSF48179">
    <property type="entry name" value="6-phosphogluconate dehydrogenase C-terminal domain-like"/>
    <property type="match status" value="1"/>
</dbReference>
<comment type="caution">
    <text evidence="9">Lacks conserved residue(s) required for the propagation of feature annotation.</text>
</comment>
<feature type="domain" description="KARI C-terminal knotted" evidence="10">
    <location>
        <begin position="1"/>
        <end position="111"/>
    </location>
</feature>
<dbReference type="UniPathway" id="UPA00047">
    <property type="reaction ID" value="UER00056"/>
</dbReference>
<comment type="cofactor">
    <cofactor evidence="1">
        <name>Mg(2+)</name>
        <dbReference type="ChEBI" id="CHEBI:18420"/>
    </cofactor>
</comment>
<gene>
    <name evidence="11" type="ORF">SACU0126_LOCUS6656</name>
</gene>
<evidence type="ECO:0000256" key="8">
    <source>
        <dbReference type="ARBA" id="ARBA00030593"/>
    </source>
</evidence>
<protein>
    <recommendedName>
        <fullName evidence="8">Acetohydroxy-acid reductoisomerase</fullName>
    </recommendedName>
    <alternativeName>
        <fullName evidence="7">Alpha-keto-beta-hydroxylacyl reductoisomerase</fullName>
    </alternativeName>
</protein>
<dbReference type="PANTHER" id="PTHR21371:SF1">
    <property type="entry name" value="KETOL-ACID REDUCTOISOMERASE, MITOCHONDRIAL"/>
    <property type="match status" value="1"/>
</dbReference>
<feature type="binding site" evidence="9">
    <location>
        <position position="18"/>
    </location>
    <ligand>
        <name>Mg(2+)</name>
        <dbReference type="ChEBI" id="CHEBI:18420"/>
        <label>2</label>
    </ligand>
</feature>
<dbReference type="AlphaFoldDB" id="A0A7S3RRU4"/>
<keyword evidence="9" id="KW-0560">Oxidoreductase</keyword>
<keyword evidence="6 9" id="KW-0100">Branched-chain amino acid biosynthesis</keyword>
<evidence type="ECO:0000256" key="3">
    <source>
        <dbReference type="ARBA" id="ARBA00004885"/>
    </source>
</evidence>
<dbReference type="GO" id="GO:0004455">
    <property type="term" value="F:ketol-acid reductoisomerase activity"/>
    <property type="evidence" value="ECO:0007669"/>
    <property type="project" value="UniProtKB-UniRule"/>
</dbReference>
<sequence length="118" mass="13322">MVNVGMKPESAYYESLHETPLIANTIARKKLYEMNKVISDTAEYGCYLYTQACTPLIRDFMAKQDTSIIGTKFNKGENGVDNLRLIEVNEAIANHPVEKIGKELRGYMSAMKKINAQE</sequence>
<name>A0A7S3RRU4_9SPIT</name>
<dbReference type="GO" id="GO:0009099">
    <property type="term" value="P:L-valine biosynthetic process"/>
    <property type="evidence" value="ECO:0007669"/>
    <property type="project" value="UniProtKB-UniRule"/>
</dbReference>
<comment type="pathway">
    <text evidence="3">Amino-acid biosynthesis; L-isoleucine biosynthesis; L-isoleucine from 2-oxobutanoate: step 2/4.</text>
</comment>
<evidence type="ECO:0000256" key="7">
    <source>
        <dbReference type="ARBA" id="ARBA00030209"/>
    </source>
</evidence>
<accession>A0A7S3RRU4</accession>
<evidence type="ECO:0000259" key="10">
    <source>
        <dbReference type="PROSITE" id="PS51851"/>
    </source>
</evidence>
<dbReference type="InterPro" id="IPR000506">
    <property type="entry name" value="KARI_C"/>
</dbReference>